<dbReference type="Proteomes" id="UP001156831">
    <property type="component" value="Unassembled WGS sequence"/>
</dbReference>
<name>A0ABT6JH38_9GAMM</name>
<comment type="caution">
    <text evidence="1">The sequence shown here is derived from an EMBL/GenBank/DDBJ whole genome shotgun (WGS) entry which is preliminary data.</text>
</comment>
<dbReference type="EMBL" id="JARXRN010000020">
    <property type="protein sequence ID" value="MDH5830000.1"/>
    <property type="molecule type" value="Genomic_DNA"/>
</dbReference>
<evidence type="ECO:0000313" key="1">
    <source>
        <dbReference type="EMBL" id="MDH5830000.1"/>
    </source>
</evidence>
<gene>
    <name evidence="1" type="ORF">QFW80_05635</name>
</gene>
<proteinExistence type="predicted"/>
<protein>
    <submittedName>
        <fullName evidence="1">Uncharacterized protein</fullName>
    </submittedName>
</protein>
<organism evidence="1 2">
    <name type="scientific">Luteimonas rhizosphaericola</name>
    <dbReference type="NCBI Taxonomy" id="3042024"/>
    <lineage>
        <taxon>Bacteria</taxon>
        <taxon>Pseudomonadati</taxon>
        <taxon>Pseudomonadota</taxon>
        <taxon>Gammaproteobacteria</taxon>
        <taxon>Lysobacterales</taxon>
        <taxon>Lysobacteraceae</taxon>
        <taxon>Luteimonas</taxon>
    </lineage>
</organism>
<sequence length="81" mass="8062">MSSERQTGTVKSINAGSGQVTVGHEGWGDLAFGSQAFGAAGGPAPYVGQQISFLVDDGDPGIARLDEAWHQPTGGSGSTGA</sequence>
<evidence type="ECO:0000313" key="2">
    <source>
        <dbReference type="Proteomes" id="UP001156831"/>
    </source>
</evidence>
<reference evidence="1 2" key="1">
    <citation type="submission" date="2023-04" db="EMBL/GenBank/DDBJ databases">
        <title>Luteimonas sp. M1R5S18.</title>
        <authorList>
            <person name="Sun J.-Q."/>
        </authorList>
    </citation>
    <scope>NUCLEOTIDE SEQUENCE [LARGE SCALE GENOMIC DNA]</scope>
    <source>
        <strain evidence="1 2">M1R5S18</strain>
    </source>
</reference>
<keyword evidence="2" id="KW-1185">Reference proteome</keyword>
<accession>A0ABT6JH38</accession>
<dbReference type="RefSeq" id="WP_280600430.1">
    <property type="nucleotide sequence ID" value="NZ_JARXRN010000020.1"/>
</dbReference>